<organism evidence="1 2">
    <name type="scientific">Candidatus Nomurabacteria bacterium RIFOXYA2_FULL_42_12</name>
    <dbReference type="NCBI Taxonomy" id="1801801"/>
    <lineage>
        <taxon>Bacteria</taxon>
        <taxon>Candidatus Nomuraibacteriota</taxon>
    </lineage>
</organism>
<sequence>MGEKGCGDVTGGIETVGTGAGLMMGEITGLITGAATGAGLEAATGFCTACAGGTIPCIGITVLNASLKSSSLHPPPPINAPRISSRVLPLANSARMYDISSGVIINFF</sequence>
<gene>
    <name evidence="1" type="ORF">A2225_01630</name>
</gene>
<reference evidence="1 2" key="1">
    <citation type="journal article" date="2016" name="Nat. Commun.">
        <title>Thousands of microbial genomes shed light on interconnected biogeochemical processes in an aquifer system.</title>
        <authorList>
            <person name="Anantharaman K."/>
            <person name="Brown C.T."/>
            <person name="Hug L.A."/>
            <person name="Sharon I."/>
            <person name="Castelle C.J."/>
            <person name="Probst A.J."/>
            <person name="Thomas B.C."/>
            <person name="Singh A."/>
            <person name="Wilkins M.J."/>
            <person name="Karaoz U."/>
            <person name="Brodie E.L."/>
            <person name="Williams K.H."/>
            <person name="Hubbard S.S."/>
            <person name="Banfield J.F."/>
        </authorList>
    </citation>
    <scope>NUCLEOTIDE SEQUENCE [LARGE SCALE GENOMIC DNA]</scope>
</reference>
<proteinExistence type="predicted"/>
<comment type="caution">
    <text evidence="1">The sequence shown here is derived from an EMBL/GenBank/DDBJ whole genome shotgun (WGS) entry which is preliminary data.</text>
</comment>
<evidence type="ECO:0000313" key="1">
    <source>
        <dbReference type="EMBL" id="OGJ08100.1"/>
    </source>
</evidence>
<dbReference type="EMBL" id="MFVZ01000007">
    <property type="protein sequence ID" value="OGJ08100.1"/>
    <property type="molecule type" value="Genomic_DNA"/>
</dbReference>
<accession>A0A1F6YP63</accession>
<dbReference type="Proteomes" id="UP000178138">
    <property type="component" value="Unassembled WGS sequence"/>
</dbReference>
<name>A0A1F6YP63_9BACT</name>
<protein>
    <submittedName>
        <fullName evidence="1">Uncharacterized protein</fullName>
    </submittedName>
</protein>
<dbReference type="AlphaFoldDB" id="A0A1F6YP63"/>
<evidence type="ECO:0000313" key="2">
    <source>
        <dbReference type="Proteomes" id="UP000178138"/>
    </source>
</evidence>